<keyword evidence="6 10" id="KW-1133">Transmembrane helix</keyword>
<keyword evidence="7 10" id="KW-0406">Ion transport</keyword>
<dbReference type="InterPro" id="IPR036019">
    <property type="entry name" value="MscL_channel"/>
</dbReference>
<sequence>MKKFLNEFKEFAMRGNVLDMAVGIIVGAAFTAIVTSLVDDILSPIIGLLVRVNFSDLVVTIAGVELRYGSFIMAVINFLIVAFVLFLLIKAMNTAANLGKNKKEEAPTTKTCPYCMSEIDIKATRCPNCTSQLPETETNKEKNAAESGIPEA</sequence>
<protein>
    <recommendedName>
        <fullName evidence="10">Large-conductance mechanosensitive channel</fullName>
    </recommendedName>
</protein>
<comment type="caution">
    <text evidence="12">The sequence shown here is derived from an EMBL/GenBank/DDBJ whole genome shotgun (WGS) entry which is preliminary data.</text>
</comment>
<feature type="region of interest" description="Disordered" evidence="11">
    <location>
        <begin position="130"/>
        <end position="152"/>
    </location>
</feature>
<evidence type="ECO:0000256" key="10">
    <source>
        <dbReference type="HAMAP-Rule" id="MF_00115"/>
    </source>
</evidence>
<feature type="transmembrane region" description="Helical" evidence="10">
    <location>
        <begin position="20"/>
        <end position="38"/>
    </location>
</feature>
<dbReference type="GO" id="GO:0005886">
    <property type="term" value="C:plasma membrane"/>
    <property type="evidence" value="ECO:0007669"/>
    <property type="project" value="UniProtKB-SubCell"/>
</dbReference>
<accession>A0A9D1HFV4</accession>
<gene>
    <name evidence="10 12" type="primary">mscL</name>
    <name evidence="12" type="ORF">IAD12_07945</name>
</gene>
<dbReference type="PRINTS" id="PR01264">
    <property type="entry name" value="MECHCHANNEL"/>
</dbReference>
<dbReference type="AlphaFoldDB" id="A0A9D1HFV4"/>
<dbReference type="Gene3D" id="1.10.1200.120">
    <property type="entry name" value="Large-conductance mechanosensitive channel, MscL, domain 1"/>
    <property type="match status" value="1"/>
</dbReference>
<evidence type="ECO:0000256" key="4">
    <source>
        <dbReference type="ARBA" id="ARBA00022475"/>
    </source>
</evidence>
<dbReference type="InterPro" id="IPR037673">
    <property type="entry name" value="MSC/AndL"/>
</dbReference>
<keyword evidence="9 10" id="KW-0407">Ion channel</keyword>
<keyword evidence="3 10" id="KW-0813">Transport</keyword>
<dbReference type="PANTHER" id="PTHR30266:SF2">
    <property type="entry name" value="LARGE-CONDUCTANCE MECHANOSENSITIVE CHANNEL"/>
    <property type="match status" value="1"/>
</dbReference>
<evidence type="ECO:0000256" key="6">
    <source>
        <dbReference type="ARBA" id="ARBA00022989"/>
    </source>
</evidence>
<evidence type="ECO:0000256" key="5">
    <source>
        <dbReference type="ARBA" id="ARBA00022692"/>
    </source>
</evidence>
<dbReference type="Proteomes" id="UP000824159">
    <property type="component" value="Unassembled WGS sequence"/>
</dbReference>
<evidence type="ECO:0000256" key="11">
    <source>
        <dbReference type="SAM" id="MobiDB-lite"/>
    </source>
</evidence>
<dbReference type="InterPro" id="IPR019823">
    <property type="entry name" value="Mechanosensitive_channel_CS"/>
</dbReference>
<dbReference type="HAMAP" id="MF_00115">
    <property type="entry name" value="MscL"/>
    <property type="match status" value="1"/>
</dbReference>
<evidence type="ECO:0000256" key="1">
    <source>
        <dbReference type="ARBA" id="ARBA00004651"/>
    </source>
</evidence>
<dbReference type="PROSITE" id="PS01327">
    <property type="entry name" value="MSCL"/>
    <property type="match status" value="1"/>
</dbReference>
<evidence type="ECO:0000256" key="9">
    <source>
        <dbReference type="ARBA" id="ARBA00023303"/>
    </source>
</evidence>
<evidence type="ECO:0000256" key="3">
    <source>
        <dbReference type="ARBA" id="ARBA00022448"/>
    </source>
</evidence>
<evidence type="ECO:0000256" key="7">
    <source>
        <dbReference type="ARBA" id="ARBA00023065"/>
    </source>
</evidence>
<comment type="function">
    <text evidence="10">Channel that opens in response to stretch forces in the membrane lipid bilayer. May participate in the regulation of osmotic pressure changes within the cell.</text>
</comment>
<dbReference type="EMBL" id="DVLX01000095">
    <property type="protein sequence ID" value="HIU00168.1"/>
    <property type="molecule type" value="Genomic_DNA"/>
</dbReference>
<keyword evidence="4 10" id="KW-1003">Cell membrane</keyword>
<dbReference type="PANTHER" id="PTHR30266">
    <property type="entry name" value="MECHANOSENSITIVE CHANNEL MSCL"/>
    <property type="match status" value="1"/>
</dbReference>
<proteinExistence type="inferred from homology"/>
<feature type="transmembrane region" description="Helical" evidence="10">
    <location>
        <begin position="70"/>
        <end position="89"/>
    </location>
</feature>
<dbReference type="GO" id="GO:0008381">
    <property type="term" value="F:mechanosensitive monoatomic ion channel activity"/>
    <property type="evidence" value="ECO:0007669"/>
    <property type="project" value="UniProtKB-UniRule"/>
</dbReference>
<comment type="subcellular location">
    <subcellularLocation>
        <location evidence="1 10">Cell membrane</location>
        <topology evidence="1 10">Multi-pass membrane protein</topology>
    </subcellularLocation>
</comment>
<reference evidence="12" key="2">
    <citation type="journal article" date="2021" name="PeerJ">
        <title>Extensive microbial diversity within the chicken gut microbiome revealed by metagenomics and culture.</title>
        <authorList>
            <person name="Gilroy R."/>
            <person name="Ravi A."/>
            <person name="Getino M."/>
            <person name="Pursley I."/>
            <person name="Horton D.L."/>
            <person name="Alikhan N.F."/>
            <person name="Baker D."/>
            <person name="Gharbi K."/>
            <person name="Hall N."/>
            <person name="Watson M."/>
            <person name="Adriaenssens E.M."/>
            <person name="Foster-Nyarko E."/>
            <person name="Jarju S."/>
            <person name="Secka A."/>
            <person name="Antonio M."/>
            <person name="Oren A."/>
            <person name="Chaudhuri R.R."/>
            <person name="La Ragione R."/>
            <person name="Hildebrand F."/>
            <person name="Pallen M.J."/>
        </authorList>
    </citation>
    <scope>NUCLEOTIDE SEQUENCE</scope>
    <source>
        <strain evidence="12">CHK176-22527</strain>
    </source>
</reference>
<evidence type="ECO:0000313" key="12">
    <source>
        <dbReference type="EMBL" id="HIU00168.1"/>
    </source>
</evidence>
<comment type="similarity">
    <text evidence="2 10">Belongs to the MscL family.</text>
</comment>
<evidence type="ECO:0000256" key="2">
    <source>
        <dbReference type="ARBA" id="ARBA00007254"/>
    </source>
</evidence>
<dbReference type="NCBIfam" id="TIGR00220">
    <property type="entry name" value="mscL"/>
    <property type="match status" value="1"/>
</dbReference>
<organism evidence="12 13">
    <name type="scientific">Candidatus Allocopromorpha excrementavium</name>
    <dbReference type="NCBI Taxonomy" id="2840741"/>
    <lineage>
        <taxon>Bacteria</taxon>
        <taxon>Bacillati</taxon>
        <taxon>Bacillota</taxon>
        <taxon>Clostridia</taxon>
        <taxon>Eubacteriales</taxon>
        <taxon>Eubacteriaceae</taxon>
        <taxon>Eubacteriaceae incertae sedis</taxon>
        <taxon>Candidatus Allocopromorpha</taxon>
    </lineage>
</organism>
<evidence type="ECO:0000256" key="8">
    <source>
        <dbReference type="ARBA" id="ARBA00023136"/>
    </source>
</evidence>
<dbReference type="SUPFAM" id="SSF81330">
    <property type="entry name" value="Gated mechanosensitive channel"/>
    <property type="match status" value="1"/>
</dbReference>
<comment type="subunit">
    <text evidence="10">Homopentamer.</text>
</comment>
<evidence type="ECO:0000313" key="13">
    <source>
        <dbReference type="Proteomes" id="UP000824159"/>
    </source>
</evidence>
<dbReference type="InterPro" id="IPR001185">
    <property type="entry name" value="MS_channel"/>
</dbReference>
<dbReference type="Pfam" id="PF01741">
    <property type="entry name" value="MscL"/>
    <property type="match status" value="1"/>
</dbReference>
<reference evidence="12" key="1">
    <citation type="submission" date="2020-10" db="EMBL/GenBank/DDBJ databases">
        <authorList>
            <person name="Gilroy R."/>
        </authorList>
    </citation>
    <scope>NUCLEOTIDE SEQUENCE</scope>
    <source>
        <strain evidence="12">CHK176-22527</strain>
    </source>
</reference>
<name>A0A9D1HFV4_9FIRM</name>
<keyword evidence="5 10" id="KW-0812">Transmembrane</keyword>
<keyword evidence="8 10" id="KW-0472">Membrane</keyword>